<dbReference type="Proteomes" id="UP000288929">
    <property type="component" value="Chromosome"/>
</dbReference>
<dbReference type="InterPro" id="IPR036188">
    <property type="entry name" value="FAD/NAD-bd_sf"/>
</dbReference>
<evidence type="ECO:0000313" key="8">
    <source>
        <dbReference type="Proteomes" id="UP000288929"/>
    </source>
</evidence>
<dbReference type="GO" id="GO:0016491">
    <property type="term" value="F:oxidoreductase activity"/>
    <property type="evidence" value="ECO:0007669"/>
    <property type="project" value="UniProtKB-KW"/>
</dbReference>
<evidence type="ECO:0000256" key="1">
    <source>
        <dbReference type="ARBA" id="ARBA00001974"/>
    </source>
</evidence>
<organism evidence="7 8">
    <name type="scientific">Corynebacterium pelargi</name>
    <dbReference type="NCBI Taxonomy" id="1471400"/>
    <lineage>
        <taxon>Bacteria</taxon>
        <taxon>Bacillati</taxon>
        <taxon>Actinomycetota</taxon>
        <taxon>Actinomycetes</taxon>
        <taxon>Mycobacteriales</taxon>
        <taxon>Corynebacteriaceae</taxon>
        <taxon>Corynebacterium</taxon>
    </lineage>
</organism>
<gene>
    <name evidence="7" type="ORF">CPELA_09170</name>
</gene>
<feature type="domain" description="FAD dependent oxidoreductase" evidence="6">
    <location>
        <begin position="20"/>
        <end position="378"/>
    </location>
</feature>
<comment type="similarity">
    <text evidence="2">Belongs to the DadA oxidoreductase family.</text>
</comment>
<dbReference type="PANTHER" id="PTHR13847">
    <property type="entry name" value="SARCOSINE DEHYDROGENASE-RELATED"/>
    <property type="match status" value="1"/>
</dbReference>
<keyword evidence="3" id="KW-0285">Flavoprotein</keyword>
<dbReference type="KEGG" id="cpeg:CPELA_09170"/>
<evidence type="ECO:0000259" key="6">
    <source>
        <dbReference type="Pfam" id="PF01266"/>
    </source>
</evidence>
<reference evidence="7 8" key="1">
    <citation type="submission" date="2019-01" db="EMBL/GenBank/DDBJ databases">
        <authorList>
            <person name="Ruckert C."/>
            <person name="Busche T."/>
            <person name="Kalinowski J."/>
        </authorList>
    </citation>
    <scope>NUCLEOTIDE SEQUENCE [LARGE SCALE GENOMIC DNA]</scope>
    <source>
        <strain evidence="7 8">136/3</strain>
    </source>
</reference>
<evidence type="ECO:0000313" key="7">
    <source>
        <dbReference type="EMBL" id="QAU53089.1"/>
    </source>
</evidence>
<dbReference type="EMBL" id="CP035299">
    <property type="protein sequence ID" value="QAU53089.1"/>
    <property type="molecule type" value="Genomic_DNA"/>
</dbReference>
<dbReference type="GO" id="GO:0005737">
    <property type="term" value="C:cytoplasm"/>
    <property type="evidence" value="ECO:0007669"/>
    <property type="project" value="TreeGrafter"/>
</dbReference>
<dbReference type="Gene3D" id="3.30.9.10">
    <property type="entry name" value="D-Amino Acid Oxidase, subunit A, domain 2"/>
    <property type="match status" value="1"/>
</dbReference>
<proteinExistence type="inferred from homology"/>
<feature type="transmembrane region" description="Helical" evidence="5">
    <location>
        <begin position="21"/>
        <end position="38"/>
    </location>
</feature>
<dbReference type="Gene3D" id="3.50.50.60">
    <property type="entry name" value="FAD/NAD(P)-binding domain"/>
    <property type="match status" value="1"/>
</dbReference>
<feature type="transmembrane region" description="Helical" evidence="5">
    <location>
        <begin position="358"/>
        <end position="379"/>
    </location>
</feature>
<keyword evidence="8" id="KW-1185">Reference proteome</keyword>
<comment type="cofactor">
    <cofactor evidence="1">
        <name>FAD</name>
        <dbReference type="ChEBI" id="CHEBI:57692"/>
    </cofactor>
</comment>
<dbReference type="NCBIfam" id="TIGR03364">
    <property type="entry name" value="HpnW_proposed"/>
    <property type="match status" value="1"/>
</dbReference>
<accession>A0A410WAW5</accession>
<evidence type="ECO:0000256" key="4">
    <source>
        <dbReference type="ARBA" id="ARBA00023002"/>
    </source>
</evidence>
<keyword evidence="5" id="KW-0812">Transmembrane</keyword>
<evidence type="ECO:0000256" key="2">
    <source>
        <dbReference type="ARBA" id="ARBA00009410"/>
    </source>
</evidence>
<keyword evidence="5" id="KW-1133">Transmembrane helix</keyword>
<dbReference type="AlphaFoldDB" id="A0A410WAW5"/>
<dbReference type="Pfam" id="PF01266">
    <property type="entry name" value="DAO"/>
    <property type="match status" value="1"/>
</dbReference>
<dbReference type="PANTHER" id="PTHR13847:SF286">
    <property type="entry name" value="D-AMINO ACID DEHYDROGENASE"/>
    <property type="match status" value="1"/>
</dbReference>
<protein>
    <submittedName>
        <fullName evidence="7">Hydroxyglutarate oxidase</fullName>
    </submittedName>
</protein>
<evidence type="ECO:0000256" key="5">
    <source>
        <dbReference type="SAM" id="Phobius"/>
    </source>
</evidence>
<dbReference type="InterPro" id="IPR017741">
    <property type="entry name" value="FAD-dependent_OxRdtase_HpnW"/>
</dbReference>
<keyword evidence="5" id="KW-0472">Membrane</keyword>
<dbReference type="InterPro" id="IPR006076">
    <property type="entry name" value="FAD-dep_OxRdtase"/>
</dbReference>
<dbReference type="SUPFAM" id="SSF51905">
    <property type="entry name" value="FAD/NAD(P)-binding domain"/>
    <property type="match status" value="1"/>
</dbReference>
<keyword evidence="4" id="KW-0560">Oxidoreductase</keyword>
<name>A0A410WAW5_9CORY</name>
<sequence length="382" mass="41391">MASIIKAMQQDQQHTAQPFDLIVVGAGIIGLATAYRALEQGLKVMVIERNSRPVGASIQNFGHACFTGQADELQAMVAKSREGWASASKDAGFWAAQPGTLIPATSEVEMSVLEEFADHRGVEQVTLLSPGEVEQRLGHNHLKPVGGALLPLDMRVNPREAAPKLAQWLEAQGVIFQWNTTLRSTADGVVDTSRGQWEAQRVVVCPGVNLSYLMPEIAQAEQVRSCTLSMALVERPEHIASDFCMLSGTSLARYDGFSAMASVPELRRELQQREPELVECIANLMVTAIPEGLLVGDSHDYHDSPTPFIEESIATLLQNKAAAYLGVKGLRVKQRWQGTYADSPATNLVIHRPDQKTLVAVVASGIGMTLSFGLAAHILSEC</sequence>
<evidence type="ECO:0000256" key="3">
    <source>
        <dbReference type="ARBA" id="ARBA00022630"/>
    </source>
</evidence>